<name>M2AAR5_TREDN</name>
<reference evidence="2 3" key="1">
    <citation type="submission" date="2012-01" db="EMBL/GenBank/DDBJ databases">
        <title>The Genome Sequence of Treponema denticola SP33.</title>
        <authorList>
            <consortium name="The Broad Institute Genome Sequencing Platform"/>
            <person name="Earl A."/>
            <person name="Ward D."/>
            <person name="Feldgarden M."/>
            <person name="Gevers D."/>
            <person name="Blanton J.M."/>
            <person name="Fenno C.J."/>
            <person name="Baranova O.V."/>
            <person name="Mathney J."/>
            <person name="Dewhirst F.E."/>
            <person name="Izard J."/>
            <person name="Young S.K."/>
            <person name="Zeng Q."/>
            <person name="Gargeya S."/>
            <person name="Fitzgerald M."/>
            <person name="Haas B."/>
            <person name="Abouelleil A."/>
            <person name="Alvarado L."/>
            <person name="Arachchi H.M."/>
            <person name="Berlin A."/>
            <person name="Chapman S.B."/>
            <person name="Gearin G."/>
            <person name="Goldberg J."/>
            <person name="Griggs A."/>
            <person name="Gujja S."/>
            <person name="Hansen M."/>
            <person name="Heiman D."/>
            <person name="Howarth C."/>
            <person name="Larimer J."/>
            <person name="Lui A."/>
            <person name="MacDonald P.J.P."/>
            <person name="McCowen C."/>
            <person name="Montmayeur A."/>
            <person name="Murphy C."/>
            <person name="Neiman D."/>
            <person name="Pearson M."/>
            <person name="Priest M."/>
            <person name="Roberts A."/>
            <person name="Saif S."/>
            <person name="Shea T."/>
            <person name="Sisk P."/>
            <person name="Stolte C."/>
            <person name="Sykes S."/>
            <person name="Wortman J."/>
            <person name="Nusbaum C."/>
            <person name="Birren B."/>
        </authorList>
    </citation>
    <scope>NUCLEOTIDE SEQUENCE [LARGE SCALE GENOMIC DNA]</scope>
    <source>
        <strain evidence="2 3">SP33</strain>
    </source>
</reference>
<organism evidence="2 3">
    <name type="scientific">Treponema denticola SP33</name>
    <dbReference type="NCBI Taxonomy" id="999437"/>
    <lineage>
        <taxon>Bacteria</taxon>
        <taxon>Pseudomonadati</taxon>
        <taxon>Spirochaetota</taxon>
        <taxon>Spirochaetia</taxon>
        <taxon>Spirochaetales</taxon>
        <taxon>Treponemataceae</taxon>
        <taxon>Treponema</taxon>
    </lineage>
</organism>
<keyword evidence="1" id="KW-0175">Coiled coil</keyword>
<accession>M2AAR5</accession>
<sequence length="205" mass="23828">MEKKKTMYEITGDLIELNKLMDDIVDENGEPREPTETELETMRDWFKTSEAEFKEKFDNYCKFIKNLQIEASVATAEKDAHKKEMDRLSKRSKAMENRAATVKNLLWWSMDKLGLSKEGFKTSLFSAKEQNTKGSIVELTTYDYRKIPEEFLKQPELDRTAISQALKDGELIQKEGQENYGKIFLRNGEVLEGLSYVQGKALYIR</sequence>
<dbReference type="OrthoDB" id="2053372at2"/>
<dbReference type="EMBL" id="AGDZ01000039">
    <property type="protein sequence ID" value="EMB19556.1"/>
    <property type="molecule type" value="Genomic_DNA"/>
</dbReference>
<gene>
    <name evidence="2" type="ORF">HMPREF9733_02656</name>
</gene>
<dbReference type="PATRIC" id="fig|999437.3.peg.2736"/>
<dbReference type="RefSeq" id="WP_010697655.1">
    <property type="nucleotide sequence ID" value="NZ_KB442455.1"/>
</dbReference>
<dbReference type="AlphaFoldDB" id="M2AAR5"/>
<dbReference type="Pfam" id="PF05565">
    <property type="entry name" value="Sipho_Gp157"/>
    <property type="match status" value="1"/>
</dbReference>
<proteinExistence type="predicted"/>
<dbReference type="Proteomes" id="UP000016183">
    <property type="component" value="Unassembled WGS sequence"/>
</dbReference>
<dbReference type="HOGENOM" id="CLU_1359913_0_0_12"/>
<dbReference type="InterPro" id="IPR008840">
    <property type="entry name" value="Sipho_Gp157"/>
</dbReference>
<protein>
    <submittedName>
        <fullName evidence="2">Uncharacterized protein</fullName>
    </submittedName>
</protein>
<evidence type="ECO:0000313" key="3">
    <source>
        <dbReference type="Proteomes" id="UP000016183"/>
    </source>
</evidence>
<comment type="caution">
    <text evidence="2">The sequence shown here is derived from an EMBL/GenBank/DDBJ whole genome shotgun (WGS) entry which is preliminary data.</text>
</comment>
<feature type="coiled-coil region" evidence="1">
    <location>
        <begin position="64"/>
        <end position="105"/>
    </location>
</feature>
<evidence type="ECO:0000256" key="1">
    <source>
        <dbReference type="SAM" id="Coils"/>
    </source>
</evidence>
<evidence type="ECO:0000313" key="2">
    <source>
        <dbReference type="EMBL" id="EMB19556.1"/>
    </source>
</evidence>